<gene>
    <name evidence="1" type="ORF">IK5_06124</name>
</gene>
<reference evidence="1 2" key="1">
    <citation type="submission" date="2012-04" db="EMBL/GenBank/DDBJ databases">
        <title>The Genome Sequence of Bacillus cereus VD154.</title>
        <authorList>
            <consortium name="The Broad Institute Genome Sequencing Platform"/>
            <consortium name="The Broad Institute Genome Sequencing Center for Infectious Disease"/>
            <person name="Feldgarden M."/>
            <person name="Van der Auwera G.A."/>
            <person name="Mahillon J."/>
            <person name="Duprez V."/>
            <person name="Timmery S."/>
            <person name="Mattelet C."/>
            <person name="Dierick K."/>
            <person name="Sun M."/>
            <person name="Yu Z."/>
            <person name="Zhu L."/>
            <person name="Hu X."/>
            <person name="Shank E.B."/>
            <person name="Swiecicka I."/>
            <person name="Hansen B.M."/>
            <person name="Andrup L."/>
            <person name="Young S.K."/>
            <person name="Zeng Q."/>
            <person name="Gargeya S."/>
            <person name="Fitzgerald M."/>
            <person name="Haas B."/>
            <person name="Abouelleil A."/>
            <person name="Alvarado L."/>
            <person name="Arachchi H.M."/>
            <person name="Berlin A."/>
            <person name="Chapman S.B."/>
            <person name="Goldberg J."/>
            <person name="Griggs A."/>
            <person name="Gujja S."/>
            <person name="Hansen M."/>
            <person name="Howarth C."/>
            <person name="Imamovic A."/>
            <person name="Larimer J."/>
            <person name="McCowen C."/>
            <person name="Montmayeur A."/>
            <person name="Murphy C."/>
            <person name="Neiman D."/>
            <person name="Pearson M."/>
            <person name="Priest M."/>
            <person name="Roberts A."/>
            <person name="Saif S."/>
            <person name="Shea T."/>
            <person name="Sisk P."/>
            <person name="Sykes S."/>
            <person name="Wortman J."/>
            <person name="Nusbaum C."/>
            <person name="Birren B."/>
        </authorList>
    </citation>
    <scope>NUCLEOTIDE SEQUENCE [LARGE SCALE GENOMIC DNA]</scope>
    <source>
        <strain evidence="1 2">VD154</strain>
    </source>
</reference>
<organism evidence="1 2">
    <name type="scientific">Bacillus cereus VD154</name>
    <dbReference type="NCBI Taxonomy" id="1053238"/>
    <lineage>
        <taxon>Bacteria</taxon>
        <taxon>Bacillati</taxon>
        <taxon>Bacillota</taxon>
        <taxon>Bacilli</taxon>
        <taxon>Bacillales</taxon>
        <taxon>Bacillaceae</taxon>
        <taxon>Bacillus</taxon>
        <taxon>Bacillus cereus group</taxon>
    </lineage>
</organism>
<dbReference type="AlphaFoldDB" id="A0A9W5KQV5"/>
<dbReference type="Proteomes" id="UP000006967">
    <property type="component" value="Unassembled WGS sequence"/>
</dbReference>
<dbReference type="SUPFAM" id="SSF53271">
    <property type="entry name" value="PRTase-like"/>
    <property type="match status" value="1"/>
</dbReference>
<name>A0A9W5KQV5_BACCE</name>
<sequence>MKKKIDIEKQLLHPIENKDYRKQLACFNTQKKEIRDLEIQKLDSKLNKLFANTHIFDIYDFKTGAIYFSDEDWELIEKDEIKKIYSETYTAGQYKYILHTNNGVLLRGVHHYYFHVANQKRGGSPTEIQILSWQKHYLDFLNRVFVKLEDYIITNKHNLKLVLSILDHMRDFAIQLCNIQFSMEHDFENCIDTFTHPILVELEHINCMILDLVINNKIDFNTKLQSIQFSIKKISSISEQIISNLIQLKKPDLFRKVIRVHRETDNFWENYIGIKYSVDFLNKEIRFDRKKINLIGVLYGGLELTVLAKILLTQSNVMATVNFINYRKDYLDRVTDTNEMMQLKVNIDNFRNAFNIIVEDNILTGKTIKNITDLFIQNSININKYIILRHPNLNRLPQMAFYDSFMDLDLVERDFVGLIMSSPYTKIKEGTNIYNEFLDELGIFTLSGYKFCKYLYKNGVFEENTEISFIRDFFKEHSC</sequence>
<evidence type="ECO:0000313" key="1">
    <source>
        <dbReference type="EMBL" id="EJR60976.1"/>
    </source>
</evidence>
<protein>
    <submittedName>
        <fullName evidence="1">Uncharacterized protein</fullName>
    </submittedName>
</protein>
<comment type="caution">
    <text evidence="1">The sequence shown here is derived from an EMBL/GenBank/DDBJ whole genome shotgun (WGS) entry which is preliminary data.</text>
</comment>
<proteinExistence type="predicted"/>
<dbReference type="EMBL" id="AHFG01000101">
    <property type="protein sequence ID" value="EJR60976.1"/>
    <property type="molecule type" value="Genomic_DNA"/>
</dbReference>
<dbReference type="RefSeq" id="WP_000726662.1">
    <property type="nucleotide sequence ID" value="NZ_JH791887.1"/>
</dbReference>
<evidence type="ECO:0000313" key="2">
    <source>
        <dbReference type="Proteomes" id="UP000006967"/>
    </source>
</evidence>
<accession>A0A9W5KQV5</accession>
<dbReference type="InterPro" id="IPR029057">
    <property type="entry name" value="PRTase-like"/>
</dbReference>